<dbReference type="OrthoDB" id="1749329at2759"/>
<proteinExistence type="predicted"/>
<dbReference type="AlphaFoldDB" id="A0A9Q0G4N1"/>
<name>A0A9Q0G4N1_9ROSI</name>
<feature type="compositionally biased region" description="Polar residues" evidence="1">
    <location>
        <begin position="337"/>
        <end position="352"/>
    </location>
</feature>
<dbReference type="PANTHER" id="PTHR34427:SF5">
    <property type="entry name" value="DUF4283 DOMAIN-CONTAINING PROTEIN"/>
    <property type="match status" value="1"/>
</dbReference>
<dbReference type="PANTHER" id="PTHR34427">
    <property type="entry name" value="DUF4283 DOMAIN PROTEIN"/>
    <property type="match status" value="1"/>
</dbReference>
<protein>
    <recommendedName>
        <fullName evidence="4">DUF4283 domain-containing protein</fullName>
    </recommendedName>
</protein>
<reference evidence="2" key="2">
    <citation type="journal article" date="2023" name="Plants (Basel)">
        <title>Annotation of the Turnera subulata (Passifloraceae) Draft Genome Reveals the S-Locus Evolved after the Divergence of Turneroideae from Passifloroideae in a Stepwise Manner.</title>
        <authorList>
            <person name="Henning P.M."/>
            <person name="Roalson E.H."/>
            <person name="Mir W."/>
            <person name="McCubbin A.G."/>
            <person name="Shore J.S."/>
        </authorList>
    </citation>
    <scope>NUCLEOTIDE SEQUENCE</scope>
    <source>
        <strain evidence="2">F60SS</strain>
    </source>
</reference>
<dbReference type="Proteomes" id="UP001141552">
    <property type="component" value="Unassembled WGS sequence"/>
</dbReference>
<evidence type="ECO:0000313" key="3">
    <source>
        <dbReference type="Proteomes" id="UP001141552"/>
    </source>
</evidence>
<sequence length="420" mass="45942">MPIKCLLDLFLVDESSVTDVIPLGGDSFIFKFLSLVDMNNTIQNKPVWFSQLFEEFRPWQDGDAAVNRLCWVLIRGVPPHLWSKNFFEVLVSEFGAMVDWSNDSRNLSRFDVAEILVLTSSNTFINKTLSAKVGSKQFVIGVAESQFNPLDWTWSKSTGVLTPHAEGVSPPADGSGKPQIPSNLTPVQPSQSNSSSNIPTTTTGPPGVNPIPYPEDPFTLRPIINKLARLTETTTPHTAPQLPRPTHPAESPACSTSFVPATLSGFSTASHVKRTTSPAIPLTPPSYGPTPSKLGLFISPHAKSPYSSVIPSSPHSSDTIPSELGLPNPEPNLSIIPYTTPTREAYSQTKNLSPSITSSSKCPTSSYSHSVSRPLSPPAEPPSENLYDHHSSAFFSKPWRNRYQFPCIPERLQILVERLQ</sequence>
<accession>A0A9Q0G4N1</accession>
<feature type="compositionally biased region" description="Low complexity" evidence="1">
    <location>
        <begin position="185"/>
        <end position="206"/>
    </location>
</feature>
<reference evidence="2" key="1">
    <citation type="submission" date="2022-02" db="EMBL/GenBank/DDBJ databases">
        <authorList>
            <person name="Henning P.M."/>
            <person name="McCubbin A.G."/>
            <person name="Shore J.S."/>
        </authorList>
    </citation>
    <scope>NUCLEOTIDE SEQUENCE</scope>
    <source>
        <strain evidence="2">F60SS</strain>
        <tissue evidence="2">Leaves</tissue>
    </source>
</reference>
<feature type="region of interest" description="Disordered" evidence="1">
    <location>
        <begin position="235"/>
        <end position="256"/>
    </location>
</feature>
<feature type="compositionally biased region" description="Low complexity" evidence="1">
    <location>
        <begin position="353"/>
        <end position="370"/>
    </location>
</feature>
<evidence type="ECO:0000313" key="2">
    <source>
        <dbReference type="EMBL" id="KAJ4843513.1"/>
    </source>
</evidence>
<comment type="caution">
    <text evidence="2">The sequence shown here is derived from an EMBL/GenBank/DDBJ whole genome shotgun (WGS) entry which is preliminary data.</text>
</comment>
<feature type="region of interest" description="Disordered" evidence="1">
    <location>
        <begin position="307"/>
        <end position="384"/>
    </location>
</feature>
<gene>
    <name evidence="2" type="ORF">Tsubulata_027107</name>
</gene>
<feature type="region of interest" description="Disordered" evidence="1">
    <location>
        <begin position="162"/>
        <end position="216"/>
    </location>
</feature>
<feature type="compositionally biased region" description="Low complexity" evidence="1">
    <location>
        <begin position="307"/>
        <end position="317"/>
    </location>
</feature>
<evidence type="ECO:0008006" key="4">
    <source>
        <dbReference type="Google" id="ProtNLM"/>
    </source>
</evidence>
<keyword evidence="3" id="KW-1185">Reference proteome</keyword>
<organism evidence="2 3">
    <name type="scientific">Turnera subulata</name>
    <dbReference type="NCBI Taxonomy" id="218843"/>
    <lineage>
        <taxon>Eukaryota</taxon>
        <taxon>Viridiplantae</taxon>
        <taxon>Streptophyta</taxon>
        <taxon>Embryophyta</taxon>
        <taxon>Tracheophyta</taxon>
        <taxon>Spermatophyta</taxon>
        <taxon>Magnoliopsida</taxon>
        <taxon>eudicotyledons</taxon>
        <taxon>Gunneridae</taxon>
        <taxon>Pentapetalae</taxon>
        <taxon>rosids</taxon>
        <taxon>fabids</taxon>
        <taxon>Malpighiales</taxon>
        <taxon>Passifloraceae</taxon>
        <taxon>Turnera</taxon>
    </lineage>
</organism>
<evidence type="ECO:0000256" key="1">
    <source>
        <dbReference type="SAM" id="MobiDB-lite"/>
    </source>
</evidence>
<dbReference type="EMBL" id="JAKUCV010002214">
    <property type="protein sequence ID" value="KAJ4843513.1"/>
    <property type="molecule type" value="Genomic_DNA"/>
</dbReference>